<comment type="similarity">
    <text evidence="5 6">Belongs to the RuBisCO activase family.</text>
</comment>
<dbReference type="InterPro" id="IPR044960">
    <property type="entry name" value="RCA-like"/>
</dbReference>
<dbReference type="InterPro" id="IPR027417">
    <property type="entry name" value="P-loop_NTPase"/>
</dbReference>
<dbReference type="PANTHER" id="PTHR32429:SF11">
    <property type="entry name" value="RIBULOSE BISPHOSPHATE CARBOXYLASE_OXYGENASE ACTIVASE, CHLOROPLASTIC"/>
    <property type="match status" value="1"/>
</dbReference>
<dbReference type="SUPFAM" id="SSF52540">
    <property type="entry name" value="P-loop containing nucleoside triphosphate hydrolases"/>
    <property type="match status" value="1"/>
</dbReference>
<dbReference type="PANTHER" id="PTHR32429">
    <property type="match status" value="1"/>
</dbReference>
<keyword evidence="3 6" id="KW-0067">ATP-binding</keyword>
<keyword evidence="2 6" id="KW-0547">Nucleotide-binding</keyword>
<dbReference type="Gene3D" id="1.10.8.1070">
    <property type="match status" value="1"/>
</dbReference>
<dbReference type="InterPro" id="IPR001763">
    <property type="entry name" value="Rhodanese-like_dom"/>
</dbReference>
<evidence type="ECO:0000256" key="5">
    <source>
        <dbReference type="ARBA" id="ARBA00025781"/>
    </source>
</evidence>
<organism evidence="9">
    <name type="scientific">Tetraselmis sp. GSL018</name>
    <dbReference type="NCBI Taxonomy" id="582737"/>
    <lineage>
        <taxon>Eukaryota</taxon>
        <taxon>Viridiplantae</taxon>
        <taxon>Chlorophyta</taxon>
        <taxon>core chlorophytes</taxon>
        <taxon>Chlorodendrophyceae</taxon>
        <taxon>Chlorodendrales</taxon>
        <taxon>Chlorodendraceae</taxon>
        <taxon>Tetraselmis</taxon>
    </lineage>
</organism>
<sequence>MRLRNCFSRPGSTCGFSVRRCYARQVKGKVVVMSASREFSLGSGATQQRRTGGDWSAVEKTDGDGSQRDYLAELGQGQNYNINVDHGQNWTHADYLFTGERLGHKSDIADGSLRNFEFRSLDNIVGEYYIAPRFLETVALHIAKNIFCDQGSLNSRVPLVLGIWGAKGQGKSFQTELAFKKLGVVPIIMSAGELESENAGAPGRLIRDRYRKAASVIRNQGKLSCLLINDLDAGIGRFGETQCTVNNQMVVGTLMNICDDPNLVSDGSDWREDASIPRVPIIVTGNDFSRVYAPLIRDGRMDKFYWNPTEEDLVSILHAMYKDDGLSREDMVTLLTAFPGQPLDFYGAIRASAYDNIIRQWIFDDVFEGRSLEDWEGRHANELRRRLLQQSDLPDVSQNPVTMEKLLTEGRRLVQEQEHVMSNRLSEEYLTNLKREKVAEAEMAREAPKPEPEAVPPPPPSQAAEEKLAAARKTLLEAGFVERVAAQEVEEEEQGPWPRVEPAEAMRLFSEEGYHYIDVRPAKDFSRDSFKKAVNIPAVQVSGFGASAVVTALDSFCSEVQKRYPDKAAKLLVVGGHGGEYAGEALEPLLREGYSSIVEVKGGFPAWSQAFRPNGEPRAAAGGWMSADGREELFGTGG</sequence>
<evidence type="ECO:0000313" key="9">
    <source>
        <dbReference type="EMBL" id="JAC71244.1"/>
    </source>
</evidence>
<dbReference type="Pfam" id="PF21228">
    <property type="entry name" value="RuBisCO_activase_AAA_helical"/>
    <property type="match status" value="1"/>
</dbReference>
<feature type="compositionally biased region" description="Basic and acidic residues" evidence="7">
    <location>
        <begin position="440"/>
        <end position="452"/>
    </location>
</feature>
<evidence type="ECO:0000256" key="6">
    <source>
        <dbReference type="RuleBase" id="RU369045"/>
    </source>
</evidence>
<dbReference type="SUPFAM" id="SSF52821">
    <property type="entry name" value="Rhodanese/Cell cycle control phosphatase"/>
    <property type="match status" value="1"/>
</dbReference>
<feature type="domain" description="Rhodanese" evidence="8">
    <location>
        <begin position="510"/>
        <end position="616"/>
    </location>
</feature>
<comment type="function">
    <text evidence="4 6">Activation of RuBisCO (ribulose-1,5-bisphosphate carboxylase/oxygenase; EC 4.1.1.39) involves the ATP-dependent carboxylation of the epsilon-amino group of lysine leading to a carbamate structure.</text>
</comment>
<dbReference type="InterPro" id="IPR036873">
    <property type="entry name" value="Rhodanese-like_dom_sf"/>
</dbReference>
<dbReference type="GO" id="GO:0016887">
    <property type="term" value="F:ATP hydrolysis activity"/>
    <property type="evidence" value="ECO:0007669"/>
    <property type="project" value="UniProtKB-UniRule"/>
</dbReference>
<evidence type="ECO:0000256" key="4">
    <source>
        <dbReference type="ARBA" id="ARBA00025556"/>
    </source>
</evidence>
<evidence type="ECO:0000256" key="7">
    <source>
        <dbReference type="SAM" id="MobiDB-lite"/>
    </source>
</evidence>
<dbReference type="SMART" id="SM00450">
    <property type="entry name" value="RHOD"/>
    <property type="match status" value="1"/>
</dbReference>
<evidence type="ECO:0000256" key="3">
    <source>
        <dbReference type="ARBA" id="ARBA00022840"/>
    </source>
</evidence>
<dbReference type="PROSITE" id="PS50206">
    <property type="entry name" value="RHODANESE_3"/>
    <property type="match status" value="1"/>
</dbReference>
<gene>
    <name evidence="9" type="ORF">TSPGSL018_2339</name>
</gene>
<comment type="subcellular location">
    <subcellularLocation>
        <location evidence="1 6">Plastid</location>
        <location evidence="1 6">Chloroplast stroma</location>
    </subcellularLocation>
</comment>
<accession>A0A061RKG8</accession>
<dbReference type="Gene3D" id="3.40.250.10">
    <property type="entry name" value="Rhodanese-like domain"/>
    <property type="match status" value="1"/>
</dbReference>
<feature type="region of interest" description="Disordered" evidence="7">
    <location>
        <begin position="440"/>
        <end position="464"/>
    </location>
</feature>
<dbReference type="EMBL" id="GBEZ01014867">
    <property type="protein sequence ID" value="JAC71244.1"/>
    <property type="molecule type" value="Transcribed_RNA"/>
</dbReference>
<dbReference type="Gene3D" id="3.40.50.300">
    <property type="entry name" value="P-loop containing nucleotide triphosphate hydrolases"/>
    <property type="match status" value="1"/>
</dbReference>
<dbReference type="Pfam" id="PF00004">
    <property type="entry name" value="AAA"/>
    <property type="match status" value="1"/>
</dbReference>
<dbReference type="InterPro" id="IPR048571">
    <property type="entry name" value="RuBisCO_activase_AAA_helical"/>
</dbReference>
<dbReference type="Pfam" id="PF00581">
    <property type="entry name" value="Rhodanese"/>
    <property type="match status" value="1"/>
</dbReference>
<proteinExistence type="inferred from homology"/>
<evidence type="ECO:0000256" key="2">
    <source>
        <dbReference type="ARBA" id="ARBA00022741"/>
    </source>
</evidence>
<dbReference type="GO" id="GO:0046863">
    <property type="term" value="F:ribulose-1,5-bisphosphate carboxylase/oxygenase activator activity"/>
    <property type="evidence" value="ECO:0007669"/>
    <property type="project" value="UniProtKB-UniRule"/>
</dbReference>
<reference evidence="9" key="1">
    <citation type="submission" date="2014-05" db="EMBL/GenBank/DDBJ databases">
        <title>The transcriptome of the halophilic microalga Tetraselmis sp. GSL018 isolated from the Great Salt Lake, Utah.</title>
        <authorList>
            <person name="Jinkerson R.E."/>
            <person name="D'Adamo S."/>
            <person name="Posewitz M.C."/>
        </authorList>
    </citation>
    <scope>NUCLEOTIDE SEQUENCE</scope>
    <source>
        <strain evidence="9">GSL018</strain>
    </source>
</reference>
<dbReference type="InterPro" id="IPR003959">
    <property type="entry name" value="ATPase_AAA_core"/>
</dbReference>
<dbReference type="AlphaFoldDB" id="A0A061RKG8"/>
<dbReference type="GO" id="GO:0005524">
    <property type="term" value="F:ATP binding"/>
    <property type="evidence" value="ECO:0007669"/>
    <property type="project" value="UniProtKB-UniRule"/>
</dbReference>
<keyword evidence="6" id="KW-0934">Plastid</keyword>
<feature type="region of interest" description="Disordered" evidence="7">
    <location>
        <begin position="43"/>
        <end position="64"/>
    </location>
</feature>
<name>A0A061RKG8_9CHLO</name>
<dbReference type="CDD" id="cd00158">
    <property type="entry name" value="RHOD"/>
    <property type="match status" value="1"/>
</dbReference>
<protein>
    <recommendedName>
        <fullName evidence="6">Ribulose bisphosphate carboxylase/oxygenase activase, chloroplastic</fullName>
        <shortName evidence="6">RA</shortName>
        <shortName evidence="6">RuBisCO activase</shortName>
    </recommendedName>
</protein>
<evidence type="ECO:0000256" key="1">
    <source>
        <dbReference type="ARBA" id="ARBA00004470"/>
    </source>
</evidence>
<keyword evidence="6" id="KW-0150">Chloroplast</keyword>
<evidence type="ECO:0000259" key="8">
    <source>
        <dbReference type="PROSITE" id="PS50206"/>
    </source>
</evidence>
<dbReference type="GO" id="GO:0009570">
    <property type="term" value="C:chloroplast stroma"/>
    <property type="evidence" value="ECO:0007669"/>
    <property type="project" value="UniProtKB-SubCell"/>
</dbReference>